<evidence type="ECO:0000256" key="6">
    <source>
        <dbReference type="SAM" id="Phobius"/>
    </source>
</evidence>
<dbReference type="RefSeq" id="WP_039637143.1">
    <property type="nucleotide sequence ID" value="NZ_AYSO01000020.1"/>
</dbReference>
<feature type="transmembrane region" description="Helical" evidence="6">
    <location>
        <begin position="256"/>
        <end position="277"/>
    </location>
</feature>
<dbReference type="OrthoDB" id="45037at2"/>
<evidence type="ECO:0000256" key="3">
    <source>
        <dbReference type="ARBA" id="ARBA00022692"/>
    </source>
</evidence>
<accession>A0A0C1TZ39</accession>
<dbReference type="InterPro" id="IPR001851">
    <property type="entry name" value="ABC_transp_permease"/>
</dbReference>
<dbReference type="Proteomes" id="UP000031366">
    <property type="component" value="Unassembled WGS sequence"/>
</dbReference>
<feature type="transmembrane region" description="Helical" evidence="6">
    <location>
        <begin position="135"/>
        <end position="154"/>
    </location>
</feature>
<keyword evidence="5 6" id="KW-0472">Membrane</keyword>
<feature type="transmembrane region" description="Helical" evidence="6">
    <location>
        <begin position="49"/>
        <end position="69"/>
    </location>
</feature>
<dbReference type="PANTHER" id="PTHR47089:SF1">
    <property type="entry name" value="GUANOSINE ABC TRANSPORTER PERMEASE PROTEIN NUPP"/>
    <property type="match status" value="1"/>
</dbReference>
<keyword evidence="8" id="KW-1185">Reference proteome</keyword>
<feature type="transmembrane region" description="Helical" evidence="6">
    <location>
        <begin position="81"/>
        <end position="98"/>
    </location>
</feature>
<gene>
    <name evidence="7" type="ORF">U732_955</name>
</gene>
<evidence type="ECO:0000256" key="4">
    <source>
        <dbReference type="ARBA" id="ARBA00022989"/>
    </source>
</evidence>
<comment type="subcellular location">
    <subcellularLocation>
        <location evidence="1">Cell membrane</location>
        <topology evidence="1">Multi-pass membrane protein</topology>
    </subcellularLocation>
</comment>
<dbReference type="STRING" id="29341.RSJ17_07555"/>
<dbReference type="GO" id="GO:0005886">
    <property type="term" value="C:plasma membrane"/>
    <property type="evidence" value="ECO:0007669"/>
    <property type="project" value="UniProtKB-SubCell"/>
</dbReference>
<dbReference type="PANTHER" id="PTHR47089">
    <property type="entry name" value="ABC TRANSPORTER, PERMEASE PROTEIN"/>
    <property type="match status" value="1"/>
</dbReference>
<feature type="transmembrane region" description="Helical" evidence="6">
    <location>
        <begin position="308"/>
        <end position="330"/>
    </location>
</feature>
<dbReference type="AlphaFoldDB" id="A0A0C1TZ39"/>
<feature type="transmembrane region" description="Helical" evidence="6">
    <location>
        <begin position="189"/>
        <end position="212"/>
    </location>
</feature>
<dbReference type="Pfam" id="PF02653">
    <property type="entry name" value="BPD_transp_2"/>
    <property type="match status" value="1"/>
</dbReference>
<evidence type="ECO:0000256" key="2">
    <source>
        <dbReference type="ARBA" id="ARBA00022475"/>
    </source>
</evidence>
<sequence length="352" mass="37573">MGKKYYISLLLSLLTAFAIGAIIIISMGFNPIEGYIQLFKGAFVGNFNLGGTLQIFVPLMLAALAFAVSSKVGIFNIGVEGELYLGAIAAAWIGASLVGLPKIIHIPLTLGFSAIVGSLWAFIPGYLKSYFNVNEITATILLNYVAIYITNYLVNGSLSAQGVVAKTKDIAGSAKLSTILKPSKANTGLFIAIGVLLFVYWLMFHTTVGYKLRNVGINRKFSEYIGIKEKKIMVIGMMISGAIGGLAGGIEVAGVYGYFLGNFSVGIGFDGMLISLIARNNIKLVPFIAFFVASLKAGALGMERFTGIPKSLIDIIISVFIILVAMEGLYSGIKLKKKKAKIEDSKESSVNA</sequence>
<evidence type="ECO:0000256" key="1">
    <source>
        <dbReference type="ARBA" id="ARBA00004651"/>
    </source>
</evidence>
<comment type="caution">
    <text evidence="7">The sequence shown here is derived from an EMBL/GenBank/DDBJ whole genome shotgun (WGS) entry which is preliminary data.</text>
</comment>
<evidence type="ECO:0000313" key="8">
    <source>
        <dbReference type="Proteomes" id="UP000031366"/>
    </source>
</evidence>
<protein>
    <submittedName>
        <fullName evidence="7">Branched-chain amino acid transport system / permease component family protein</fullName>
    </submittedName>
</protein>
<keyword evidence="2" id="KW-1003">Cell membrane</keyword>
<evidence type="ECO:0000256" key="5">
    <source>
        <dbReference type="ARBA" id="ARBA00023136"/>
    </source>
</evidence>
<feature type="transmembrane region" description="Helical" evidence="6">
    <location>
        <begin position="104"/>
        <end position="123"/>
    </location>
</feature>
<keyword evidence="4 6" id="KW-1133">Transmembrane helix</keyword>
<feature type="transmembrane region" description="Helical" evidence="6">
    <location>
        <begin position="284"/>
        <end position="302"/>
    </location>
</feature>
<feature type="transmembrane region" description="Helical" evidence="6">
    <location>
        <begin position="7"/>
        <end position="29"/>
    </location>
</feature>
<keyword evidence="3 6" id="KW-0812">Transmembrane</keyword>
<name>A0A0C1TZ39_9CLOT</name>
<proteinExistence type="predicted"/>
<reference evidence="7 8" key="1">
    <citation type="journal article" date="2015" name="Infect. Genet. Evol.">
        <title>Genomic sequences of six botulinum neurotoxin-producing strains representing three clostridial species illustrate the mobility and diversity of botulinum neurotoxin genes.</title>
        <authorList>
            <person name="Smith T.J."/>
            <person name="Hill K.K."/>
            <person name="Xie G."/>
            <person name="Foley B.T."/>
            <person name="Williamson C.H."/>
            <person name="Foster J.T."/>
            <person name="Johnson S.L."/>
            <person name="Chertkov O."/>
            <person name="Teshima H."/>
            <person name="Gibbons H.S."/>
            <person name="Johnsky L.A."/>
            <person name="Karavis M.A."/>
            <person name="Smith L.A."/>
        </authorList>
    </citation>
    <scope>NUCLEOTIDE SEQUENCE [LARGE SCALE GENOMIC DNA]</scope>
    <source>
        <strain evidence="7 8">CDC 2741</strain>
    </source>
</reference>
<organism evidence="7 8">
    <name type="scientific">Clostridium argentinense CDC 2741</name>
    <dbReference type="NCBI Taxonomy" id="1418104"/>
    <lineage>
        <taxon>Bacteria</taxon>
        <taxon>Bacillati</taxon>
        <taxon>Bacillota</taxon>
        <taxon>Clostridia</taxon>
        <taxon>Eubacteriales</taxon>
        <taxon>Clostridiaceae</taxon>
        <taxon>Clostridium</taxon>
    </lineage>
</organism>
<feature type="transmembrane region" description="Helical" evidence="6">
    <location>
        <begin position="232"/>
        <end position="250"/>
    </location>
</feature>
<dbReference type="EMBL" id="AYSO01000020">
    <property type="protein sequence ID" value="KIE44508.1"/>
    <property type="molecule type" value="Genomic_DNA"/>
</dbReference>
<dbReference type="CDD" id="cd06580">
    <property type="entry name" value="TM_PBP1_transp_TpRbsC_like"/>
    <property type="match status" value="1"/>
</dbReference>
<dbReference type="GO" id="GO:0022857">
    <property type="term" value="F:transmembrane transporter activity"/>
    <property type="evidence" value="ECO:0007669"/>
    <property type="project" value="InterPro"/>
</dbReference>
<evidence type="ECO:0000313" key="7">
    <source>
        <dbReference type="EMBL" id="KIE44508.1"/>
    </source>
</evidence>